<proteinExistence type="predicted"/>
<reference evidence="1 2" key="1">
    <citation type="journal article" date="2019" name="Environ. Microbiol.">
        <title>At the nexus of three kingdoms: the genome of the mycorrhizal fungus Gigaspora margarita provides insights into plant, endobacterial and fungal interactions.</title>
        <authorList>
            <person name="Venice F."/>
            <person name="Ghignone S."/>
            <person name="Salvioli di Fossalunga A."/>
            <person name="Amselem J."/>
            <person name="Novero M."/>
            <person name="Xianan X."/>
            <person name="Sedzielewska Toro K."/>
            <person name="Morin E."/>
            <person name="Lipzen A."/>
            <person name="Grigoriev I.V."/>
            <person name="Henrissat B."/>
            <person name="Martin F.M."/>
            <person name="Bonfante P."/>
        </authorList>
    </citation>
    <scope>NUCLEOTIDE SEQUENCE [LARGE SCALE GENOMIC DNA]</scope>
    <source>
        <strain evidence="1 2">BEG34</strain>
    </source>
</reference>
<sequence>MIYLILRNNNPILNNFNGIRLELVADVLKETIPFENSFTEPWPLERTLQFFQDHKLLTFKEKIFCMDRVCKTERKNDSMIKKKPIG</sequence>
<evidence type="ECO:0000313" key="2">
    <source>
        <dbReference type="Proteomes" id="UP000439903"/>
    </source>
</evidence>
<dbReference type="EMBL" id="WTPW01000009">
    <property type="protein sequence ID" value="KAF0561187.1"/>
    <property type="molecule type" value="Genomic_DNA"/>
</dbReference>
<comment type="caution">
    <text evidence="1">The sequence shown here is derived from an EMBL/GenBank/DDBJ whole genome shotgun (WGS) entry which is preliminary data.</text>
</comment>
<accession>A0A8H4EVF1</accession>
<organism evidence="1 2">
    <name type="scientific">Gigaspora margarita</name>
    <dbReference type="NCBI Taxonomy" id="4874"/>
    <lineage>
        <taxon>Eukaryota</taxon>
        <taxon>Fungi</taxon>
        <taxon>Fungi incertae sedis</taxon>
        <taxon>Mucoromycota</taxon>
        <taxon>Glomeromycotina</taxon>
        <taxon>Glomeromycetes</taxon>
        <taxon>Diversisporales</taxon>
        <taxon>Gigasporaceae</taxon>
        <taxon>Gigaspora</taxon>
    </lineage>
</organism>
<keyword evidence="2" id="KW-1185">Reference proteome</keyword>
<dbReference type="Proteomes" id="UP000439903">
    <property type="component" value="Unassembled WGS sequence"/>
</dbReference>
<dbReference type="AlphaFoldDB" id="A0A8H4EVF1"/>
<name>A0A8H4EVF1_GIGMA</name>
<evidence type="ECO:0000313" key="1">
    <source>
        <dbReference type="EMBL" id="KAF0561187.1"/>
    </source>
</evidence>
<dbReference type="OrthoDB" id="2414060at2759"/>
<gene>
    <name evidence="1" type="ORF">F8M41_023975</name>
</gene>
<protein>
    <submittedName>
        <fullName evidence="1">Uncharacterized protein</fullName>
    </submittedName>
</protein>